<dbReference type="PANTHER" id="PTHR39159:SF1">
    <property type="entry name" value="UPF0374 PROTEIN YGAC"/>
    <property type="match status" value="1"/>
</dbReference>
<evidence type="ECO:0000256" key="1">
    <source>
        <dbReference type="ARBA" id="ARBA00022723"/>
    </source>
</evidence>
<dbReference type="EMBL" id="LSDB01000004">
    <property type="protein sequence ID" value="KXB58853.1"/>
    <property type="molecule type" value="Genomic_DNA"/>
</dbReference>
<feature type="domain" description="DUF402" evidence="4">
    <location>
        <begin position="31"/>
        <end position="166"/>
    </location>
</feature>
<evidence type="ECO:0000259" key="4">
    <source>
        <dbReference type="Pfam" id="PF04167"/>
    </source>
</evidence>
<dbReference type="InterPro" id="IPR007295">
    <property type="entry name" value="DUF402"/>
</dbReference>
<dbReference type="Pfam" id="PF04167">
    <property type="entry name" value="DUF402"/>
    <property type="match status" value="1"/>
</dbReference>
<protein>
    <recommendedName>
        <fullName evidence="4">DUF402 domain-containing protein</fullName>
    </recommendedName>
</protein>
<organism evidence="5 6">
    <name type="scientific">Gemelliphila asaccharolytica</name>
    <dbReference type="NCBI Taxonomy" id="502393"/>
    <lineage>
        <taxon>Bacteria</taxon>
        <taxon>Bacillati</taxon>
        <taxon>Bacillota</taxon>
        <taxon>Bacilli</taxon>
        <taxon>Bacillales</taxon>
        <taxon>Gemellaceae</taxon>
        <taxon>Gemelliphila</taxon>
    </lineage>
</organism>
<evidence type="ECO:0000256" key="3">
    <source>
        <dbReference type="ARBA" id="ARBA00022842"/>
    </source>
</evidence>
<dbReference type="PIRSF" id="PIRSF028345">
    <property type="entry name" value="UCP028345"/>
    <property type="match status" value="1"/>
</dbReference>
<dbReference type="InterPro" id="IPR016882">
    <property type="entry name" value="SA1684"/>
</dbReference>
<keyword evidence="2" id="KW-0378">Hydrolase</keyword>
<evidence type="ECO:0000313" key="6">
    <source>
        <dbReference type="Proteomes" id="UP000070467"/>
    </source>
</evidence>
<dbReference type="NCBIfam" id="NF010183">
    <property type="entry name" value="PRK13662.1"/>
    <property type="match status" value="1"/>
</dbReference>
<accession>A0ABR5TN73</accession>
<evidence type="ECO:0000313" key="5">
    <source>
        <dbReference type="EMBL" id="KXB58853.1"/>
    </source>
</evidence>
<proteinExistence type="predicted"/>
<dbReference type="PANTHER" id="PTHR39159">
    <property type="match status" value="1"/>
</dbReference>
<gene>
    <name evidence="5" type="ORF">HMPREF1871_00166</name>
</gene>
<keyword evidence="6" id="KW-1185">Reference proteome</keyword>
<dbReference type="Gene3D" id="2.40.380.10">
    <property type="entry name" value="FomD-like"/>
    <property type="match status" value="1"/>
</dbReference>
<evidence type="ECO:0000256" key="2">
    <source>
        <dbReference type="ARBA" id="ARBA00022801"/>
    </source>
</evidence>
<reference evidence="5 6" key="1">
    <citation type="submission" date="2016-01" db="EMBL/GenBank/DDBJ databases">
        <authorList>
            <person name="Mitreva M."/>
            <person name="Pepin K.H."/>
            <person name="Mihindukulasuriya K.A."/>
            <person name="Fulton R."/>
            <person name="Fronick C."/>
            <person name="O'Laughlin M."/>
            <person name="Miner T."/>
            <person name="Herter B."/>
            <person name="Rosa B.A."/>
            <person name="Cordes M."/>
            <person name="Tomlinson C."/>
            <person name="Wollam A."/>
            <person name="Palsikar V.B."/>
            <person name="Mardis E.R."/>
            <person name="Wilson R.K."/>
        </authorList>
    </citation>
    <scope>NUCLEOTIDE SEQUENCE [LARGE SCALE GENOMIC DNA]</scope>
    <source>
        <strain evidence="5 6">KA00071</strain>
    </source>
</reference>
<dbReference type="InterPro" id="IPR050212">
    <property type="entry name" value="Ntdp-like"/>
</dbReference>
<dbReference type="InterPro" id="IPR035930">
    <property type="entry name" value="FomD-like_sf"/>
</dbReference>
<dbReference type="SUPFAM" id="SSF159234">
    <property type="entry name" value="FomD-like"/>
    <property type="match status" value="1"/>
</dbReference>
<comment type="caution">
    <text evidence="5">The sequence shown here is derived from an EMBL/GenBank/DDBJ whole genome shotgun (WGS) entry which is preliminary data.</text>
</comment>
<sequence length="191" mass="22955">MYNAKKGGYMYRNNIKPKVGEMVKIIAYKHDGSLHRIWHKNVVLDADEKTLLLANHKTSVTENNGRTWVTKESAFVYFHDDCWFNIVCMFREDGCHYYCNLSSPFAYDEDGVKYIDYDLDIKKYPDGKYFILDEDEYELHKLKYDYGEDIDNILRYNVSKLKHWIEYKLGPFSKEFIHVWTAKYNDMKNKY</sequence>
<keyword evidence="3" id="KW-0460">Magnesium</keyword>
<dbReference type="Proteomes" id="UP000070467">
    <property type="component" value="Unassembled WGS sequence"/>
</dbReference>
<name>A0ABR5TN73_9BACL</name>
<keyword evidence="1" id="KW-0479">Metal-binding</keyword>